<dbReference type="PROSITE" id="PS50157">
    <property type="entry name" value="ZINC_FINGER_C2H2_2"/>
    <property type="match status" value="1"/>
</dbReference>
<comment type="caution">
    <text evidence="9">The sequence shown here is derived from an EMBL/GenBank/DDBJ whole genome shotgun (WGS) entry which is preliminary data.</text>
</comment>
<keyword evidence="3 6" id="KW-0863">Zinc-finger</keyword>
<dbReference type="PROSITE" id="PS00028">
    <property type="entry name" value="ZINC_FINGER_C2H2_1"/>
    <property type="match status" value="1"/>
</dbReference>
<dbReference type="Proteomes" id="UP001634393">
    <property type="component" value="Unassembled WGS sequence"/>
</dbReference>
<evidence type="ECO:0000256" key="1">
    <source>
        <dbReference type="ARBA" id="ARBA00004123"/>
    </source>
</evidence>
<proteinExistence type="predicted"/>
<protein>
    <recommendedName>
        <fullName evidence="8">C2H2-type domain-containing protein</fullName>
    </recommendedName>
</protein>
<evidence type="ECO:0000256" key="5">
    <source>
        <dbReference type="ARBA" id="ARBA00023242"/>
    </source>
</evidence>
<dbReference type="FunFam" id="3.30.160.60:FF:001366">
    <property type="entry name" value="Zinc finger protein 2"/>
    <property type="match status" value="1"/>
</dbReference>
<reference evidence="9 10" key="1">
    <citation type="submission" date="2024-12" db="EMBL/GenBank/DDBJ databases">
        <title>The unique morphological basis and parallel evolutionary history of personate flowers in Penstemon.</title>
        <authorList>
            <person name="Depatie T.H."/>
            <person name="Wessinger C.A."/>
        </authorList>
    </citation>
    <scope>NUCLEOTIDE SEQUENCE [LARGE SCALE GENOMIC DNA]</scope>
    <source>
        <strain evidence="9">WTNN_2</strain>
        <tissue evidence="9">Leaf</tissue>
    </source>
</reference>
<evidence type="ECO:0000313" key="10">
    <source>
        <dbReference type="Proteomes" id="UP001634393"/>
    </source>
</evidence>
<feature type="domain" description="C2H2-type" evidence="8">
    <location>
        <begin position="84"/>
        <end position="111"/>
    </location>
</feature>
<dbReference type="InterPro" id="IPR036236">
    <property type="entry name" value="Znf_C2H2_sf"/>
</dbReference>
<evidence type="ECO:0000256" key="7">
    <source>
        <dbReference type="SAM" id="MobiDB-lite"/>
    </source>
</evidence>
<sequence length="233" mass="26335">MKPGSLTFDSEDESEVSSSLIASNKSIQENIPTYKEEYSCKNHQEKSPITLDLTLNFNSSDSSKTTYESTTTLPDHPSPTSRVFSCNYCRRKFYSSQALGGHQNAHKRERTLAKRAMRLGMLSDRYASLASLPLHGSNFRSLGIEAHAAMHQPMVQPSRNGARFIDQRYFGVPVYVDYDDQPEMFWPGSFRQVEGRRGNLEFDDSGQCSDTKFVARAEVERKDSSVPDLNLKL</sequence>
<keyword evidence="5" id="KW-0539">Nucleus</keyword>
<dbReference type="AlphaFoldDB" id="A0ABD3T272"/>
<dbReference type="InterPro" id="IPR044246">
    <property type="entry name" value="ZFP3-like"/>
</dbReference>
<dbReference type="SUPFAM" id="SSF57667">
    <property type="entry name" value="beta-beta-alpha zinc fingers"/>
    <property type="match status" value="1"/>
</dbReference>
<name>A0ABD3T272_9LAMI</name>
<evidence type="ECO:0000256" key="6">
    <source>
        <dbReference type="PROSITE-ProRule" id="PRU00042"/>
    </source>
</evidence>
<dbReference type="GO" id="GO:0008270">
    <property type="term" value="F:zinc ion binding"/>
    <property type="evidence" value="ECO:0007669"/>
    <property type="project" value="UniProtKB-KW"/>
</dbReference>
<feature type="region of interest" description="Disordered" evidence="7">
    <location>
        <begin position="1"/>
        <end position="26"/>
    </location>
</feature>
<dbReference type="EMBL" id="JBJXBP010000005">
    <property type="protein sequence ID" value="KAL3830696.1"/>
    <property type="molecule type" value="Genomic_DNA"/>
</dbReference>
<dbReference type="PANTHER" id="PTHR47287:SF18">
    <property type="entry name" value="TRANSCRIPTION FACTOR C2H2 FAMILY"/>
    <property type="match status" value="1"/>
</dbReference>
<gene>
    <name evidence="9" type="ORF">ACJIZ3_019498</name>
</gene>
<dbReference type="Gene3D" id="3.30.160.60">
    <property type="entry name" value="Classic Zinc Finger"/>
    <property type="match status" value="1"/>
</dbReference>
<accession>A0ABD3T272</accession>
<evidence type="ECO:0000256" key="2">
    <source>
        <dbReference type="ARBA" id="ARBA00022723"/>
    </source>
</evidence>
<dbReference type="PANTHER" id="PTHR47287">
    <property type="entry name" value="C2H2 AND C2HC ZINC FINGERS SUPERFAMILY PROTEIN"/>
    <property type="match status" value="1"/>
</dbReference>
<evidence type="ECO:0000256" key="4">
    <source>
        <dbReference type="ARBA" id="ARBA00022833"/>
    </source>
</evidence>
<comment type="subcellular location">
    <subcellularLocation>
        <location evidence="1">Nucleus</location>
    </subcellularLocation>
</comment>
<evidence type="ECO:0000259" key="8">
    <source>
        <dbReference type="PROSITE" id="PS50157"/>
    </source>
</evidence>
<keyword evidence="4" id="KW-0862">Zinc</keyword>
<evidence type="ECO:0000313" key="9">
    <source>
        <dbReference type="EMBL" id="KAL3830696.1"/>
    </source>
</evidence>
<organism evidence="9 10">
    <name type="scientific">Penstemon smallii</name>
    <dbReference type="NCBI Taxonomy" id="265156"/>
    <lineage>
        <taxon>Eukaryota</taxon>
        <taxon>Viridiplantae</taxon>
        <taxon>Streptophyta</taxon>
        <taxon>Embryophyta</taxon>
        <taxon>Tracheophyta</taxon>
        <taxon>Spermatophyta</taxon>
        <taxon>Magnoliopsida</taxon>
        <taxon>eudicotyledons</taxon>
        <taxon>Gunneridae</taxon>
        <taxon>Pentapetalae</taxon>
        <taxon>asterids</taxon>
        <taxon>lamiids</taxon>
        <taxon>Lamiales</taxon>
        <taxon>Plantaginaceae</taxon>
        <taxon>Cheloneae</taxon>
        <taxon>Penstemon</taxon>
    </lineage>
</organism>
<evidence type="ECO:0000256" key="3">
    <source>
        <dbReference type="ARBA" id="ARBA00022771"/>
    </source>
</evidence>
<dbReference type="GO" id="GO:0005634">
    <property type="term" value="C:nucleus"/>
    <property type="evidence" value="ECO:0007669"/>
    <property type="project" value="UniProtKB-SubCell"/>
</dbReference>
<dbReference type="InterPro" id="IPR013087">
    <property type="entry name" value="Znf_C2H2_type"/>
</dbReference>
<keyword evidence="10" id="KW-1185">Reference proteome</keyword>
<keyword evidence="2" id="KW-0479">Metal-binding</keyword>